<dbReference type="Pfam" id="PF00646">
    <property type="entry name" value="F-box"/>
    <property type="match status" value="1"/>
</dbReference>
<sequence length="433" mass="49843">MVFDILNAPEFVLNNLFHKFTAKERLRLRLVCKQWNRIVINTANTFWVDLLIHNEDQDISIRSYPVVEYCKLGSEFHCLQSSSSSDVCCHRECIPKPADIAYIHLGYLDDLRSITYPVKIRSLKVANLDHNELYSSQIIALEELISSNAMFRNLDRLQMGLVNMPTRILKSILSALPSCLEQLEMRCSNLEGIDVDSILQKLKRNAIFKNLVILKCPAIENIEKVLFGMLTQRSGGQLWLDTRISTQGFTQFVKEWRHSNPPALFKRITIDADDDLRHHLISVDGVSVTHSTNPFLKLTTRYLPTINHTFVLTTTVSCIHPIEGLDVPLNFSAKTREITVTYAGLKRVAVISKVQYEMARIHPERFELSRANDRQKVKVVMLPNAQDAFFFTRFYCVEINDKTKEHFSWSWFDANTLSTTRFSVSCNYAKDSD</sequence>
<dbReference type="Proteomes" id="UP001175271">
    <property type="component" value="Unassembled WGS sequence"/>
</dbReference>
<evidence type="ECO:0000313" key="3">
    <source>
        <dbReference type="Proteomes" id="UP001175271"/>
    </source>
</evidence>
<organism evidence="2 3">
    <name type="scientific">Steinernema hermaphroditum</name>
    <dbReference type="NCBI Taxonomy" id="289476"/>
    <lineage>
        <taxon>Eukaryota</taxon>
        <taxon>Metazoa</taxon>
        <taxon>Ecdysozoa</taxon>
        <taxon>Nematoda</taxon>
        <taxon>Chromadorea</taxon>
        <taxon>Rhabditida</taxon>
        <taxon>Tylenchina</taxon>
        <taxon>Panagrolaimomorpha</taxon>
        <taxon>Strongyloidoidea</taxon>
        <taxon>Steinernematidae</taxon>
        <taxon>Steinernema</taxon>
    </lineage>
</organism>
<dbReference type="AlphaFoldDB" id="A0AA39IH52"/>
<accession>A0AA39IH52</accession>
<dbReference type="PROSITE" id="PS50181">
    <property type="entry name" value="FBOX"/>
    <property type="match status" value="1"/>
</dbReference>
<reference evidence="2" key="1">
    <citation type="submission" date="2023-06" db="EMBL/GenBank/DDBJ databases">
        <title>Genomic analysis of the entomopathogenic nematode Steinernema hermaphroditum.</title>
        <authorList>
            <person name="Schwarz E.M."/>
            <person name="Heppert J.K."/>
            <person name="Baniya A."/>
            <person name="Schwartz H.T."/>
            <person name="Tan C.-H."/>
            <person name="Antoshechkin I."/>
            <person name="Sternberg P.W."/>
            <person name="Goodrich-Blair H."/>
            <person name="Dillman A.R."/>
        </authorList>
    </citation>
    <scope>NUCLEOTIDE SEQUENCE</scope>
    <source>
        <strain evidence="2">PS9179</strain>
        <tissue evidence="2">Whole animal</tissue>
    </source>
</reference>
<gene>
    <name evidence="2" type="ORF">QR680_008186</name>
</gene>
<dbReference type="SUPFAM" id="SSF81383">
    <property type="entry name" value="F-box domain"/>
    <property type="match status" value="1"/>
</dbReference>
<name>A0AA39IH52_9BILA</name>
<proteinExistence type="predicted"/>
<protein>
    <recommendedName>
        <fullName evidence="1">F-box domain-containing protein</fullName>
    </recommendedName>
</protein>
<feature type="domain" description="F-box" evidence="1">
    <location>
        <begin position="2"/>
        <end position="50"/>
    </location>
</feature>
<evidence type="ECO:0000313" key="2">
    <source>
        <dbReference type="EMBL" id="KAK0423525.1"/>
    </source>
</evidence>
<comment type="caution">
    <text evidence="2">The sequence shown here is derived from an EMBL/GenBank/DDBJ whole genome shotgun (WGS) entry which is preliminary data.</text>
</comment>
<dbReference type="InterPro" id="IPR001810">
    <property type="entry name" value="F-box_dom"/>
</dbReference>
<dbReference type="EMBL" id="JAUCMV010000001">
    <property type="protein sequence ID" value="KAK0423525.1"/>
    <property type="molecule type" value="Genomic_DNA"/>
</dbReference>
<dbReference type="InterPro" id="IPR036047">
    <property type="entry name" value="F-box-like_dom_sf"/>
</dbReference>
<evidence type="ECO:0000259" key="1">
    <source>
        <dbReference type="PROSITE" id="PS50181"/>
    </source>
</evidence>
<keyword evidence="3" id="KW-1185">Reference proteome</keyword>